<keyword evidence="3 7" id="KW-0694">RNA-binding</keyword>
<evidence type="ECO:0000256" key="6">
    <source>
        <dbReference type="ARBA" id="ARBA00035197"/>
    </source>
</evidence>
<dbReference type="InterPro" id="IPR005484">
    <property type="entry name" value="Ribosomal_uL18_bac/plant/anim"/>
</dbReference>
<name>A0A1G2F2T2_9BACT</name>
<organism evidence="8 9">
    <name type="scientific">Candidatus Niyogibacteria bacterium RIFCSPLOWO2_12_FULL_41_13</name>
    <dbReference type="NCBI Taxonomy" id="1801726"/>
    <lineage>
        <taxon>Bacteria</taxon>
        <taxon>Candidatus Niyogiibacteriota</taxon>
    </lineage>
</organism>
<dbReference type="NCBIfam" id="TIGR00060">
    <property type="entry name" value="L18_bact"/>
    <property type="match status" value="1"/>
</dbReference>
<dbReference type="InterPro" id="IPR004389">
    <property type="entry name" value="Ribosomal_uL18_bac-type"/>
</dbReference>
<dbReference type="HAMAP" id="MF_01337_B">
    <property type="entry name" value="Ribosomal_uL18_B"/>
    <property type="match status" value="1"/>
</dbReference>
<comment type="function">
    <text evidence="7">This is one of the proteins that bind and probably mediate the attachment of the 5S RNA into the large ribosomal subunit, where it forms part of the central protuberance.</text>
</comment>
<dbReference type="AlphaFoldDB" id="A0A1G2F2T2"/>
<proteinExistence type="inferred from homology"/>
<evidence type="ECO:0000313" key="9">
    <source>
        <dbReference type="Proteomes" id="UP000176787"/>
    </source>
</evidence>
<dbReference type="PANTHER" id="PTHR12899:SF3">
    <property type="entry name" value="LARGE RIBOSOMAL SUBUNIT PROTEIN UL18M"/>
    <property type="match status" value="1"/>
</dbReference>
<keyword evidence="4 7" id="KW-0689">Ribosomal protein</keyword>
<dbReference type="Pfam" id="PF00861">
    <property type="entry name" value="Ribosomal_L18p"/>
    <property type="match status" value="1"/>
</dbReference>
<evidence type="ECO:0000256" key="1">
    <source>
        <dbReference type="ARBA" id="ARBA00007116"/>
    </source>
</evidence>
<dbReference type="PANTHER" id="PTHR12899">
    <property type="entry name" value="39S RIBOSOMAL PROTEIN L18, MITOCHONDRIAL"/>
    <property type="match status" value="1"/>
</dbReference>
<keyword evidence="2 7" id="KW-0699">rRNA-binding</keyword>
<dbReference type="EMBL" id="MHMS01000009">
    <property type="protein sequence ID" value="OGZ32303.1"/>
    <property type="molecule type" value="Genomic_DNA"/>
</dbReference>
<evidence type="ECO:0000256" key="2">
    <source>
        <dbReference type="ARBA" id="ARBA00022730"/>
    </source>
</evidence>
<evidence type="ECO:0000313" key="8">
    <source>
        <dbReference type="EMBL" id="OGZ32303.1"/>
    </source>
</evidence>
<evidence type="ECO:0000256" key="3">
    <source>
        <dbReference type="ARBA" id="ARBA00022884"/>
    </source>
</evidence>
<dbReference type="STRING" id="1801726.A3H02_00950"/>
<keyword evidence="5 7" id="KW-0687">Ribonucleoprotein</keyword>
<dbReference type="Proteomes" id="UP000176787">
    <property type="component" value="Unassembled WGS sequence"/>
</dbReference>
<accession>A0A1G2F2T2</accession>
<dbReference type="CDD" id="cd00432">
    <property type="entry name" value="Ribosomal_L18_L5e"/>
    <property type="match status" value="1"/>
</dbReference>
<comment type="subunit">
    <text evidence="7">Part of the 50S ribosomal subunit; part of the 5S rRNA/L5/L18/L25 subcomplex. Contacts the 5S and 23S rRNAs.</text>
</comment>
<comment type="similarity">
    <text evidence="1 7">Belongs to the universal ribosomal protein uL18 family.</text>
</comment>
<protein>
    <recommendedName>
        <fullName evidence="6 7">Large ribosomal subunit protein uL18</fullName>
    </recommendedName>
</protein>
<sequence length="115" mass="13049">MKKARRLIRHKRIRGKIRGTGNKPRLSIFRSNRYLFGQIINDAEQKTLLGLSAKIFKSKKKKITKTESAGLLGLELAKKAIELGIKRIVFDRGGYKYQGRIMAFAEGARKGGLQF</sequence>
<evidence type="ECO:0000256" key="7">
    <source>
        <dbReference type="HAMAP-Rule" id="MF_01337"/>
    </source>
</evidence>
<comment type="caution">
    <text evidence="8">The sequence shown here is derived from an EMBL/GenBank/DDBJ whole genome shotgun (WGS) entry which is preliminary data.</text>
</comment>
<reference evidence="8 9" key="1">
    <citation type="journal article" date="2016" name="Nat. Commun.">
        <title>Thousands of microbial genomes shed light on interconnected biogeochemical processes in an aquifer system.</title>
        <authorList>
            <person name="Anantharaman K."/>
            <person name="Brown C.T."/>
            <person name="Hug L.A."/>
            <person name="Sharon I."/>
            <person name="Castelle C.J."/>
            <person name="Probst A.J."/>
            <person name="Thomas B.C."/>
            <person name="Singh A."/>
            <person name="Wilkins M.J."/>
            <person name="Karaoz U."/>
            <person name="Brodie E.L."/>
            <person name="Williams K.H."/>
            <person name="Hubbard S.S."/>
            <person name="Banfield J.F."/>
        </authorList>
    </citation>
    <scope>NUCLEOTIDE SEQUENCE [LARGE SCALE GENOMIC DNA]</scope>
</reference>
<evidence type="ECO:0000256" key="5">
    <source>
        <dbReference type="ARBA" id="ARBA00023274"/>
    </source>
</evidence>
<dbReference type="GO" id="GO:0003735">
    <property type="term" value="F:structural constituent of ribosome"/>
    <property type="evidence" value="ECO:0007669"/>
    <property type="project" value="InterPro"/>
</dbReference>
<dbReference type="InterPro" id="IPR057268">
    <property type="entry name" value="Ribosomal_L18"/>
</dbReference>
<dbReference type="GO" id="GO:0008097">
    <property type="term" value="F:5S rRNA binding"/>
    <property type="evidence" value="ECO:0007669"/>
    <property type="project" value="TreeGrafter"/>
</dbReference>
<dbReference type="GO" id="GO:0022625">
    <property type="term" value="C:cytosolic large ribosomal subunit"/>
    <property type="evidence" value="ECO:0007669"/>
    <property type="project" value="TreeGrafter"/>
</dbReference>
<dbReference type="SUPFAM" id="SSF53137">
    <property type="entry name" value="Translational machinery components"/>
    <property type="match status" value="1"/>
</dbReference>
<evidence type="ECO:0000256" key="4">
    <source>
        <dbReference type="ARBA" id="ARBA00022980"/>
    </source>
</evidence>
<gene>
    <name evidence="7" type="primary">rplR</name>
    <name evidence="8" type="ORF">A3H02_00950</name>
</gene>
<dbReference type="GO" id="GO:0006412">
    <property type="term" value="P:translation"/>
    <property type="evidence" value="ECO:0007669"/>
    <property type="project" value="UniProtKB-UniRule"/>
</dbReference>
<dbReference type="Gene3D" id="3.30.420.100">
    <property type="match status" value="1"/>
</dbReference>